<comment type="caution">
    <text evidence="3">The sequence shown here is derived from an EMBL/GenBank/DDBJ whole genome shotgun (WGS) entry which is preliminary data.</text>
</comment>
<reference evidence="3" key="2">
    <citation type="submission" date="2018-09" db="EMBL/GenBank/DDBJ databases">
        <authorList>
            <consortium name="NCBI Pathogen Detection Project"/>
        </authorList>
    </citation>
    <scope>NUCLEOTIDE SEQUENCE</scope>
    <source>
        <strain evidence="3">2702-77</strain>
    </source>
</reference>
<dbReference type="AlphaFoldDB" id="A0A702BU98"/>
<reference evidence="3" key="1">
    <citation type="journal article" date="2018" name="Genome Biol.">
        <title>SKESA: strategic k-mer extension for scrupulous assemblies.</title>
        <authorList>
            <person name="Souvorov A."/>
            <person name="Agarwala R."/>
            <person name="Lipman D.J."/>
        </authorList>
    </citation>
    <scope>NUCLEOTIDE SEQUENCE</scope>
    <source>
        <strain evidence="3">2702-77</strain>
    </source>
</reference>
<evidence type="ECO:0000313" key="3">
    <source>
        <dbReference type="EMBL" id="HAC6696186.1"/>
    </source>
</evidence>
<dbReference type="InterPro" id="IPR058827">
    <property type="entry name" value="YbbD_head"/>
</dbReference>
<proteinExistence type="predicted"/>
<keyword evidence="1" id="KW-0472">Membrane</keyword>
<evidence type="ECO:0000256" key="1">
    <source>
        <dbReference type="SAM" id="Phobius"/>
    </source>
</evidence>
<accession>A0A702BU98</accession>
<dbReference type="Pfam" id="PF26610">
    <property type="entry name" value="YbbD_head"/>
    <property type="match status" value="1"/>
</dbReference>
<evidence type="ECO:0000259" key="2">
    <source>
        <dbReference type="Pfam" id="PF26610"/>
    </source>
</evidence>
<protein>
    <recommendedName>
        <fullName evidence="2">YbbD head domain-containing protein</fullName>
    </recommendedName>
</protein>
<sequence>MKNKIINYFFTFVFLSLVLFFVKDIYIRNNISEYEYFNEIPKSAGIYSWLPDFFPTDSRDITIFTDVESDSFYSDFILDEKSSKIFDDAFTMKASLYAIKYINKSNVINAWCKEGDSINDENRNSYNSLYLVAKLPGSKYHILLVKRGENTGELKEEEYRYCTSVDNLGNR</sequence>
<organism evidence="3">
    <name type="scientific">Salmonella bongori serovar 44:r:-</name>
    <dbReference type="NCBI Taxonomy" id="1967585"/>
    <lineage>
        <taxon>Bacteria</taxon>
        <taxon>Pseudomonadati</taxon>
        <taxon>Pseudomonadota</taxon>
        <taxon>Gammaproteobacteria</taxon>
        <taxon>Enterobacterales</taxon>
        <taxon>Enterobacteriaceae</taxon>
        <taxon>Salmonella</taxon>
    </lineage>
</organism>
<feature type="transmembrane region" description="Helical" evidence="1">
    <location>
        <begin position="6"/>
        <end position="22"/>
    </location>
</feature>
<keyword evidence="1" id="KW-0812">Transmembrane</keyword>
<feature type="domain" description="YbbD head" evidence="2">
    <location>
        <begin position="32"/>
        <end position="76"/>
    </location>
</feature>
<gene>
    <name evidence="3" type="ORF">G0D16_18415</name>
</gene>
<name>A0A702BU98_SALBN</name>
<keyword evidence="1" id="KW-1133">Transmembrane helix</keyword>
<dbReference type="EMBL" id="DAAMHO010000025">
    <property type="protein sequence ID" value="HAC6696186.1"/>
    <property type="molecule type" value="Genomic_DNA"/>
</dbReference>